<keyword evidence="2" id="KW-1185">Reference proteome</keyword>
<dbReference type="EMBL" id="KE504144">
    <property type="protein sequence ID" value="EPT01147.1"/>
    <property type="molecule type" value="Genomic_DNA"/>
</dbReference>
<sequence>MSTLSRAISFSSTCHKERRTFEAHRLTQVNELLDCLLELQPQRESSLRHTWSGFGVSHYDGANDFA</sequence>
<evidence type="ECO:0000313" key="1">
    <source>
        <dbReference type="EMBL" id="EPT01147.1"/>
    </source>
</evidence>
<reference evidence="1 2" key="1">
    <citation type="journal article" date="2012" name="Science">
        <title>The Paleozoic origin of enzymatic lignin decomposition reconstructed from 31 fungal genomes.</title>
        <authorList>
            <person name="Floudas D."/>
            <person name="Binder M."/>
            <person name="Riley R."/>
            <person name="Barry K."/>
            <person name="Blanchette R.A."/>
            <person name="Henrissat B."/>
            <person name="Martinez A.T."/>
            <person name="Otillar R."/>
            <person name="Spatafora J.W."/>
            <person name="Yadav J.S."/>
            <person name="Aerts A."/>
            <person name="Benoit I."/>
            <person name="Boyd A."/>
            <person name="Carlson A."/>
            <person name="Copeland A."/>
            <person name="Coutinho P.M."/>
            <person name="de Vries R.P."/>
            <person name="Ferreira P."/>
            <person name="Findley K."/>
            <person name="Foster B."/>
            <person name="Gaskell J."/>
            <person name="Glotzer D."/>
            <person name="Gorecki P."/>
            <person name="Heitman J."/>
            <person name="Hesse C."/>
            <person name="Hori C."/>
            <person name="Igarashi K."/>
            <person name="Jurgens J.A."/>
            <person name="Kallen N."/>
            <person name="Kersten P."/>
            <person name="Kohler A."/>
            <person name="Kuees U."/>
            <person name="Kumar T.K.A."/>
            <person name="Kuo A."/>
            <person name="LaButti K."/>
            <person name="Larrondo L.F."/>
            <person name="Lindquist E."/>
            <person name="Ling A."/>
            <person name="Lombard V."/>
            <person name="Lucas S."/>
            <person name="Lundell T."/>
            <person name="Martin R."/>
            <person name="McLaughlin D.J."/>
            <person name="Morgenstern I."/>
            <person name="Morin E."/>
            <person name="Murat C."/>
            <person name="Nagy L.G."/>
            <person name="Nolan M."/>
            <person name="Ohm R.A."/>
            <person name="Patyshakuliyeva A."/>
            <person name="Rokas A."/>
            <person name="Ruiz-Duenas F.J."/>
            <person name="Sabat G."/>
            <person name="Salamov A."/>
            <person name="Samejima M."/>
            <person name="Schmutz J."/>
            <person name="Slot J.C."/>
            <person name="St John F."/>
            <person name="Stenlid J."/>
            <person name="Sun H."/>
            <person name="Sun S."/>
            <person name="Syed K."/>
            <person name="Tsang A."/>
            <person name="Wiebenga A."/>
            <person name="Young D."/>
            <person name="Pisabarro A."/>
            <person name="Eastwood D.C."/>
            <person name="Martin F."/>
            <person name="Cullen D."/>
            <person name="Grigoriev I.V."/>
            <person name="Hibbett D.S."/>
        </authorList>
    </citation>
    <scope>NUCLEOTIDE SEQUENCE</scope>
    <source>
        <strain evidence="2">FP-58527</strain>
    </source>
</reference>
<name>S8E7X6_FOMSC</name>
<accession>S8E7X6</accession>
<protein>
    <submittedName>
        <fullName evidence="1">Uncharacterized protein</fullName>
    </submittedName>
</protein>
<dbReference type="InParanoid" id="S8E7X6"/>
<gene>
    <name evidence="1" type="ORF">FOMPIDRAFT_1023449</name>
</gene>
<dbReference type="HOGENOM" id="CLU_2831219_0_0_1"/>
<evidence type="ECO:0000313" key="2">
    <source>
        <dbReference type="Proteomes" id="UP000015241"/>
    </source>
</evidence>
<dbReference type="Proteomes" id="UP000015241">
    <property type="component" value="Unassembled WGS sequence"/>
</dbReference>
<dbReference type="AlphaFoldDB" id="S8E7X6"/>
<proteinExistence type="predicted"/>
<organism evidence="1 2">
    <name type="scientific">Fomitopsis schrenkii</name>
    <name type="common">Brown rot fungus</name>
    <dbReference type="NCBI Taxonomy" id="2126942"/>
    <lineage>
        <taxon>Eukaryota</taxon>
        <taxon>Fungi</taxon>
        <taxon>Dikarya</taxon>
        <taxon>Basidiomycota</taxon>
        <taxon>Agaricomycotina</taxon>
        <taxon>Agaricomycetes</taxon>
        <taxon>Polyporales</taxon>
        <taxon>Fomitopsis</taxon>
    </lineage>
</organism>